<evidence type="ECO:0000256" key="7">
    <source>
        <dbReference type="ARBA" id="ARBA00023016"/>
    </source>
</evidence>
<comment type="similarity">
    <text evidence="1">Belongs to the HicA mRNA interferase family.</text>
</comment>
<dbReference type="KEGG" id="ibu:IB211_02243"/>
<keyword evidence="2" id="KW-1277">Toxin-antitoxin system</keyword>
<dbReference type="GO" id="GO:0004519">
    <property type="term" value="F:endonuclease activity"/>
    <property type="evidence" value="ECO:0007669"/>
    <property type="project" value="UniProtKB-KW"/>
</dbReference>
<proteinExistence type="inferred from homology"/>
<feature type="region of interest" description="Disordered" evidence="8">
    <location>
        <begin position="21"/>
        <end position="43"/>
    </location>
</feature>
<reference evidence="9 10" key="1">
    <citation type="journal article" date="2015" name="Nat. Commun.">
        <title>Production of butyrate from lysine and the Amadori product fructoselysine by a human gut commensal.</title>
        <authorList>
            <person name="Bui T.P."/>
            <person name="Ritari J."/>
            <person name="Boeren S."/>
            <person name="de Waard P."/>
            <person name="Plugge C.M."/>
            <person name="de Vos W.M."/>
        </authorList>
    </citation>
    <scope>NUCLEOTIDE SEQUENCE [LARGE SCALE GENOMIC DNA]</scope>
    <source>
        <strain evidence="9 10">AF211</strain>
    </source>
</reference>
<protein>
    <submittedName>
        <fullName evidence="9">Uncharacterized protein</fullName>
    </submittedName>
</protein>
<dbReference type="Gene3D" id="3.30.920.30">
    <property type="entry name" value="Hypothetical protein"/>
    <property type="match status" value="1"/>
</dbReference>
<name>A0A0S2W5K8_9FIRM</name>
<dbReference type="RefSeq" id="WP_058118061.1">
    <property type="nucleotide sequence ID" value="NZ_CAMREZ010000003.1"/>
</dbReference>
<evidence type="ECO:0000256" key="8">
    <source>
        <dbReference type="SAM" id="MobiDB-lite"/>
    </source>
</evidence>
<keyword evidence="7" id="KW-0346">Stress response</keyword>
<dbReference type="SUPFAM" id="SSF54786">
    <property type="entry name" value="YcfA/nrd intein domain"/>
    <property type="match status" value="1"/>
</dbReference>
<dbReference type="Proteomes" id="UP000064844">
    <property type="component" value="Chromosome"/>
</dbReference>
<dbReference type="STRING" id="1297617.IB211_02243"/>
<dbReference type="InterPro" id="IPR038570">
    <property type="entry name" value="HicA_sf"/>
</dbReference>
<evidence type="ECO:0000256" key="5">
    <source>
        <dbReference type="ARBA" id="ARBA00022801"/>
    </source>
</evidence>
<dbReference type="AlphaFoldDB" id="A0A0S2W5K8"/>
<evidence type="ECO:0000256" key="4">
    <source>
        <dbReference type="ARBA" id="ARBA00022759"/>
    </source>
</evidence>
<evidence type="ECO:0000256" key="1">
    <source>
        <dbReference type="ARBA" id="ARBA00006620"/>
    </source>
</evidence>
<dbReference type="InterPro" id="IPR012933">
    <property type="entry name" value="HicA_mRNA_interferase"/>
</dbReference>
<keyword evidence="10" id="KW-1185">Reference proteome</keyword>
<reference evidence="10" key="2">
    <citation type="submission" date="2015-04" db="EMBL/GenBank/DDBJ databases">
        <title>A butyrogenic pathway from the amino acid lysine in a human gut commensal.</title>
        <authorList>
            <person name="de Vos W.M."/>
            <person name="Bui N.T.P."/>
            <person name="Plugge C.M."/>
            <person name="Ritari J."/>
        </authorList>
    </citation>
    <scope>NUCLEOTIDE SEQUENCE [LARGE SCALE GENOMIC DNA]</scope>
    <source>
        <strain evidence="10">AF211</strain>
    </source>
</reference>
<sequence length="60" mass="6704">MTAKEIEKLLLADGWYHKNTRGSHKQFKHPVKPGKVTVPQHRGDLDIGTAKSILEQAGLK</sequence>
<organism evidence="9 10">
    <name type="scientific">Intestinimonas butyriciproducens</name>
    <dbReference type="NCBI Taxonomy" id="1297617"/>
    <lineage>
        <taxon>Bacteria</taxon>
        <taxon>Bacillati</taxon>
        <taxon>Bacillota</taxon>
        <taxon>Clostridia</taxon>
        <taxon>Eubacteriales</taxon>
        <taxon>Intestinimonas</taxon>
    </lineage>
</organism>
<feature type="compositionally biased region" description="Basic residues" evidence="8">
    <location>
        <begin position="21"/>
        <end position="32"/>
    </location>
</feature>
<dbReference type="GO" id="GO:0003729">
    <property type="term" value="F:mRNA binding"/>
    <property type="evidence" value="ECO:0007669"/>
    <property type="project" value="InterPro"/>
</dbReference>
<evidence type="ECO:0000256" key="6">
    <source>
        <dbReference type="ARBA" id="ARBA00022884"/>
    </source>
</evidence>
<gene>
    <name evidence="9" type="ORF">IB211_02243</name>
</gene>
<evidence type="ECO:0000313" key="10">
    <source>
        <dbReference type="Proteomes" id="UP000064844"/>
    </source>
</evidence>
<dbReference type="Pfam" id="PF07927">
    <property type="entry name" value="HicA_toxin"/>
    <property type="match status" value="1"/>
</dbReference>
<dbReference type="EMBL" id="CP011307">
    <property type="protein sequence ID" value="ALP94634.1"/>
    <property type="molecule type" value="Genomic_DNA"/>
</dbReference>
<evidence type="ECO:0000256" key="3">
    <source>
        <dbReference type="ARBA" id="ARBA00022722"/>
    </source>
</evidence>
<dbReference type="GO" id="GO:0016787">
    <property type="term" value="F:hydrolase activity"/>
    <property type="evidence" value="ECO:0007669"/>
    <property type="project" value="UniProtKB-KW"/>
</dbReference>
<evidence type="ECO:0000313" key="9">
    <source>
        <dbReference type="EMBL" id="ALP94634.1"/>
    </source>
</evidence>
<keyword evidence="6" id="KW-0694">RNA-binding</keyword>
<evidence type="ECO:0000256" key="2">
    <source>
        <dbReference type="ARBA" id="ARBA00022649"/>
    </source>
</evidence>
<keyword evidence="3" id="KW-0540">Nuclease</keyword>
<keyword evidence="4" id="KW-0255">Endonuclease</keyword>
<accession>A0A0S2W5K8</accession>
<keyword evidence="5" id="KW-0378">Hydrolase</keyword>